<dbReference type="InterPro" id="IPR005467">
    <property type="entry name" value="His_kinase_dom"/>
</dbReference>
<gene>
    <name evidence="15" type="ORF">GCM10010911_51330</name>
</gene>
<feature type="transmembrane region" description="Helical" evidence="13">
    <location>
        <begin position="106"/>
        <end position="126"/>
    </location>
</feature>
<organism evidence="15 16">
    <name type="scientific">Paenibacillus nasutitermitis</name>
    <dbReference type="NCBI Taxonomy" id="1652958"/>
    <lineage>
        <taxon>Bacteria</taxon>
        <taxon>Bacillati</taxon>
        <taxon>Bacillota</taxon>
        <taxon>Bacilli</taxon>
        <taxon>Bacillales</taxon>
        <taxon>Paenibacillaceae</taxon>
        <taxon>Paenibacillus</taxon>
    </lineage>
</organism>
<keyword evidence="11" id="KW-0175">Coiled coil</keyword>
<keyword evidence="6" id="KW-0547">Nucleotide-binding</keyword>
<evidence type="ECO:0000256" key="2">
    <source>
        <dbReference type="ARBA" id="ARBA00006402"/>
    </source>
</evidence>
<dbReference type="CDD" id="cd16922">
    <property type="entry name" value="HATPase_EvgS-ArcB-TorS-like"/>
    <property type="match status" value="1"/>
</dbReference>
<keyword evidence="5" id="KW-0808">Transferase</keyword>
<dbReference type="PANTHER" id="PTHR43711:SF26">
    <property type="entry name" value="SENSOR HISTIDINE KINASE RCSC"/>
    <property type="match status" value="1"/>
</dbReference>
<reference evidence="15" key="1">
    <citation type="journal article" date="2014" name="Int. J. Syst. Evol. Microbiol.">
        <title>Complete genome sequence of Corynebacterium casei LMG S-19264T (=DSM 44701T), isolated from a smear-ripened cheese.</title>
        <authorList>
            <consortium name="US DOE Joint Genome Institute (JGI-PGF)"/>
            <person name="Walter F."/>
            <person name="Albersmeier A."/>
            <person name="Kalinowski J."/>
            <person name="Ruckert C."/>
        </authorList>
    </citation>
    <scope>NUCLEOTIDE SEQUENCE</scope>
    <source>
        <strain evidence="15">CGMCC 1.15178</strain>
    </source>
</reference>
<dbReference type="InterPro" id="IPR004358">
    <property type="entry name" value="Sig_transdc_His_kin-like_C"/>
</dbReference>
<feature type="transmembrane region" description="Helical" evidence="13">
    <location>
        <begin position="171"/>
        <end position="190"/>
    </location>
</feature>
<dbReference type="PANTHER" id="PTHR43711">
    <property type="entry name" value="TWO-COMPONENT HISTIDINE KINASE"/>
    <property type="match status" value="1"/>
</dbReference>
<keyword evidence="13" id="KW-0812">Transmembrane</keyword>
<keyword evidence="4" id="KW-0597">Phosphoprotein</keyword>
<keyword evidence="8" id="KW-0067">ATP-binding</keyword>
<dbReference type="InterPro" id="IPR050736">
    <property type="entry name" value="Sensor_HK_Regulatory"/>
</dbReference>
<feature type="domain" description="Histidine kinase" evidence="14">
    <location>
        <begin position="244"/>
        <end position="496"/>
    </location>
</feature>
<feature type="transmembrane region" description="Helical" evidence="13">
    <location>
        <begin position="69"/>
        <end position="94"/>
    </location>
</feature>
<dbReference type="AlphaFoldDB" id="A0A916ZCH8"/>
<evidence type="ECO:0000256" key="4">
    <source>
        <dbReference type="ARBA" id="ARBA00022553"/>
    </source>
</evidence>
<dbReference type="RefSeq" id="WP_188996444.1">
    <property type="nucleotide sequence ID" value="NZ_BMHP01000004.1"/>
</dbReference>
<accession>A0A916ZCH8</accession>
<dbReference type="Gene3D" id="1.10.287.130">
    <property type="match status" value="1"/>
</dbReference>
<reference evidence="15" key="2">
    <citation type="submission" date="2020-09" db="EMBL/GenBank/DDBJ databases">
        <authorList>
            <person name="Sun Q."/>
            <person name="Zhou Y."/>
        </authorList>
    </citation>
    <scope>NUCLEOTIDE SEQUENCE</scope>
    <source>
        <strain evidence="15">CGMCC 1.15178</strain>
    </source>
</reference>
<dbReference type="InterPro" id="IPR003661">
    <property type="entry name" value="HisK_dim/P_dom"/>
</dbReference>
<evidence type="ECO:0000256" key="9">
    <source>
        <dbReference type="ARBA" id="ARBA00023012"/>
    </source>
</evidence>
<evidence type="ECO:0000259" key="14">
    <source>
        <dbReference type="PROSITE" id="PS50109"/>
    </source>
</evidence>
<evidence type="ECO:0000256" key="13">
    <source>
        <dbReference type="SAM" id="Phobius"/>
    </source>
</evidence>
<feature type="region of interest" description="Disordered" evidence="12">
    <location>
        <begin position="487"/>
        <end position="509"/>
    </location>
</feature>
<dbReference type="Gene3D" id="3.30.565.10">
    <property type="entry name" value="Histidine kinase-like ATPase, C-terminal domain"/>
    <property type="match status" value="1"/>
</dbReference>
<dbReference type="SMART" id="SM00388">
    <property type="entry name" value="HisKA"/>
    <property type="match status" value="1"/>
</dbReference>
<evidence type="ECO:0000313" key="15">
    <source>
        <dbReference type="EMBL" id="GGD86599.1"/>
    </source>
</evidence>
<evidence type="ECO:0000256" key="11">
    <source>
        <dbReference type="SAM" id="Coils"/>
    </source>
</evidence>
<dbReference type="EC" id="2.7.13.3" evidence="3"/>
<dbReference type="SUPFAM" id="SSF47384">
    <property type="entry name" value="Homodimeric domain of signal transducing histidine kinase"/>
    <property type="match status" value="1"/>
</dbReference>
<dbReference type="PROSITE" id="PS50109">
    <property type="entry name" value="HIS_KIN"/>
    <property type="match status" value="1"/>
</dbReference>
<dbReference type="Pfam" id="PF00512">
    <property type="entry name" value="HisKA"/>
    <property type="match status" value="1"/>
</dbReference>
<name>A0A916ZCH8_9BACL</name>
<dbReference type="InterPro" id="IPR003594">
    <property type="entry name" value="HATPase_dom"/>
</dbReference>
<dbReference type="CDD" id="cd00082">
    <property type="entry name" value="HisKA"/>
    <property type="match status" value="1"/>
</dbReference>
<dbReference type="Proteomes" id="UP000612456">
    <property type="component" value="Unassembled WGS sequence"/>
</dbReference>
<comment type="similarity">
    <text evidence="2">In the N-terminal section; belongs to the phytochrome family.</text>
</comment>
<dbReference type="EMBL" id="BMHP01000004">
    <property type="protein sequence ID" value="GGD86599.1"/>
    <property type="molecule type" value="Genomic_DNA"/>
</dbReference>
<proteinExistence type="inferred from homology"/>
<dbReference type="GO" id="GO:0000155">
    <property type="term" value="F:phosphorelay sensor kinase activity"/>
    <property type="evidence" value="ECO:0007669"/>
    <property type="project" value="InterPro"/>
</dbReference>
<feature type="coiled-coil region" evidence="11">
    <location>
        <begin position="203"/>
        <end position="234"/>
    </location>
</feature>
<dbReference type="PRINTS" id="PR00344">
    <property type="entry name" value="BCTRLSENSOR"/>
</dbReference>
<feature type="transmembrane region" description="Helical" evidence="13">
    <location>
        <begin position="38"/>
        <end position="57"/>
    </location>
</feature>
<dbReference type="InterPro" id="IPR036890">
    <property type="entry name" value="HATPase_C_sf"/>
</dbReference>
<keyword evidence="7" id="KW-0418">Kinase</keyword>
<protein>
    <recommendedName>
        <fullName evidence="10">Circadian input-output histidine kinase CikA</fullName>
        <ecNumber evidence="3">2.7.13.3</ecNumber>
    </recommendedName>
</protein>
<comment type="catalytic activity">
    <reaction evidence="1">
        <text>ATP + protein L-histidine = ADP + protein N-phospho-L-histidine.</text>
        <dbReference type="EC" id="2.7.13.3"/>
    </reaction>
</comment>
<sequence>MMFAKVFFANFSLLIALAYLFNLGYKYIFQHASVKIKYVLTVSVFIIAGWLVMVFGNKMAGTALLDLRFVPLIIAVLMMPNPYWIAVIGVGIGAGRLFIDYDANSWLAALNMGVLGLLGTALNIWLRQVRWRFIWKSALAVGSLNVIYPIFSTVVLYVTNTMSPYDYWIDIGVYALPIRIVFSSLLVFIIRDFQKEQIRVDELRTMNMLLRRQTRELRQAKREVEEKARELLLASKYKSEFLANMSHELKTPLNSIILLSQLIRDNDDERYEGEEVRYADLIHGAGNDLLQLINDILDLSKVEAGKMDIVFEPVSSHDLAQMLQQQFMPVADQKKIAFETVIAPNVPASLHTDALRVNQILRNLLVNAFKFTEKGSVRLSVRMEGGAPAIEPGPQGRRRIVNWNPATWMRPPARHISPQRVVFTVHDTGIGIDPDKQQVIFEAFQQEDGAINRQFGGTGLGLSISLQLAHLLGGTLTLKSEKGKGSSFMLHLPLRPPKQGGHSPQEQGT</sequence>
<dbReference type="InterPro" id="IPR036097">
    <property type="entry name" value="HisK_dim/P_sf"/>
</dbReference>
<comment type="caution">
    <text evidence="15">The sequence shown here is derived from an EMBL/GenBank/DDBJ whole genome shotgun (WGS) entry which is preliminary data.</text>
</comment>
<keyword evidence="16" id="KW-1185">Reference proteome</keyword>
<feature type="transmembrane region" description="Helical" evidence="13">
    <location>
        <begin position="138"/>
        <end position="159"/>
    </location>
</feature>
<evidence type="ECO:0000313" key="16">
    <source>
        <dbReference type="Proteomes" id="UP000612456"/>
    </source>
</evidence>
<dbReference type="SUPFAM" id="SSF55874">
    <property type="entry name" value="ATPase domain of HSP90 chaperone/DNA topoisomerase II/histidine kinase"/>
    <property type="match status" value="1"/>
</dbReference>
<evidence type="ECO:0000256" key="6">
    <source>
        <dbReference type="ARBA" id="ARBA00022741"/>
    </source>
</evidence>
<evidence type="ECO:0000256" key="5">
    <source>
        <dbReference type="ARBA" id="ARBA00022679"/>
    </source>
</evidence>
<evidence type="ECO:0000256" key="7">
    <source>
        <dbReference type="ARBA" id="ARBA00022777"/>
    </source>
</evidence>
<evidence type="ECO:0000256" key="12">
    <source>
        <dbReference type="SAM" id="MobiDB-lite"/>
    </source>
</evidence>
<dbReference type="GO" id="GO:0005524">
    <property type="term" value="F:ATP binding"/>
    <property type="evidence" value="ECO:0007669"/>
    <property type="project" value="UniProtKB-KW"/>
</dbReference>
<dbReference type="Pfam" id="PF02518">
    <property type="entry name" value="HATPase_c"/>
    <property type="match status" value="1"/>
</dbReference>
<evidence type="ECO:0000256" key="1">
    <source>
        <dbReference type="ARBA" id="ARBA00000085"/>
    </source>
</evidence>
<dbReference type="FunFam" id="3.30.565.10:FF:000010">
    <property type="entry name" value="Sensor histidine kinase RcsC"/>
    <property type="match status" value="1"/>
</dbReference>
<keyword evidence="13" id="KW-1133">Transmembrane helix</keyword>
<evidence type="ECO:0000256" key="8">
    <source>
        <dbReference type="ARBA" id="ARBA00022840"/>
    </source>
</evidence>
<evidence type="ECO:0000256" key="10">
    <source>
        <dbReference type="ARBA" id="ARBA00074306"/>
    </source>
</evidence>
<keyword evidence="9" id="KW-0902">Two-component regulatory system</keyword>
<evidence type="ECO:0000256" key="3">
    <source>
        <dbReference type="ARBA" id="ARBA00012438"/>
    </source>
</evidence>
<keyword evidence="13" id="KW-0472">Membrane</keyword>
<dbReference type="SMART" id="SM00387">
    <property type="entry name" value="HATPase_c"/>
    <property type="match status" value="1"/>
</dbReference>